<name>A0A5D2DSK1_GOSDA</name>
<dbReference type="AlphaFoldDB" id="A0A5D2DSK1"/>
<reference evidence="1 2" key="1">
    <citation type="submission" date="2019-06" db="EMBL/GenBank/DDBJ databases">
        <title>WGS assembly of Gossypium darwinii.</title>
        <authorList>
            <person name="Chen Z.J."/>
            <person name="Sreedasyam A."/>
            <person name="Ando A."/>
            <person name="Song Q."/>
            <person name="De L."/>
            <person name="Hulse-Kemp A."/>
            <person name="Ding M."/>
            <person name="Ye W."/>
            <person name="Kirkbride R."/>
            <person name="Jenkins J."/>
            <person name="Plott C."/>
            <person name="Lovell J."/>
            <person name="Lin Y.-M."/>
            <person name="Vaughn R."/>
            <person name="Liu B."/>
            <person name="Li W."/>
            <person name="Simpson S."/>
            <person name="Scheffler B."/>
            <person name="Saski C."/>
            <person name="Grover C."/>
            <person name="Hu G."/>
            <person name="Conover J."/>
            <person name="Carlson J."/>
            <person name="Shu S."/>
            <person name="Boston L."/>
            <person name="Williams M."/>
            <person name="Peterson D."/>
            <person name="Mcgee K."/>
            <person name="Jones D."/>
            <person name="Wendel J."/>
            <person name="Stelly D."/>
            <person name="Grimwood J."/>
            <person name="Schmutz J."/>
        </authorList>
    </citation>
    <scope>NUCLEOTIDE SEQUENCE [LARGE SCALE GENOMIC DNA]</scope>
    <source>
        <strain evidence="1">1808015.09</strain>
    </source>
</reference>
<proteinExistence type="predicted"/>
<sequence>MDRKLGIGGHLMANSLHLQRLIILRYLFLELCTKPQIEKVYSFYLELKLEDVEPCISGPKSSFARNESRLACLLKQQSWIQGSDSQWH</sequence>
<protein>
    <submittedName>
        <fullName evidence="1">Uncharacterized protein</fullName>
    </submittedName>
</protein>
<gene>
    <name evidence="1" type="ORF">ES288_D01G222000v1</name>
</gene>
<evidence type="ECO:0000313" key="2">
    <source>
        <dbReference type="Proteomes" id="UP000323506"/>
    </source>
</evidence>
<accession>A0A5D2DSK1</accession>
<evidence type="ECO:0000313" key="1">
    <source>
        <dbReference type="EMBL" id="TYG84093.1"/>
    </source>
</evidence>
<keyword evidence="2" id="KW-1185">Reference proteome</keyword>
<dbReference type="Proteomes" id="UP000323506">
    <property type="component" value="Chromosome D01"/>
</dbReference>
<dbReference type="EMBL" id="CM017701">
    <property type="protein sequence ID" value="TYG84093.1"/>
    <property type="molecule type" value="Genomic_DNA"/>
</dbReference>
<organism evidence="1 2">
    <name type="scientific">Gossypium darwinii</name>
    <name type="common">Darwin's cotton</name>
    <name type="synonym">Gossypium barbadense var. darwinii</name>
    <dbReference type="NCBI Taxonomy" id="34276"/>
    <lineage>
        <taxon>Eukaryota</taxon>
        <taxon>Viridiplantae</taxon>
        <taxon>Streptophyta</taxon>
        <taxon>Embryophyta</taxon>
        <taxon>Tracheophyta</taxon>
        <taxon>Spermatophyta</taxon>
        <taxon>Magnoliopsida</taxon>
        <taxon>eudicotyledons</taxon>
        <taxon>Gunneridae</taxon>
        <taxon>Pentapetalae</taxon>
        <taxon>rosids</taxon>
        <taxon>malvids</taxon>
        <taxon>Malvales</taxon>
        <taxon>Malvaceae</taxon>
        <taxon>Malvoideae</taxon>
        <taxon>Gossypium</taxon>
    </lineage>
</organism>